<evidence type="ECO:0000313" key="3">
    <source>
        <dbReference type="Proteomes" id="UP001516023"/>
    </source>
</evidence>
<protein>
    <submittedName>
        <fullName evidence="2">Uncharacterized protein</fullName>
    </submittedName>
</protein>
<feature type="compositionally biased region" description="Basic and acidic residues" evidence="1">
    <location>
        <begin position="70"/>
        <end position="85"/>
    </location>
</feature>
<name>A0ABD3PZA4_9STRA</name>
<dbReference type="EMBL" id="JABMIG020000099">
    <property type="protein sequence ID" value="KAL3792691.1"/>
    <property type="molecule type" value="Genomic_DNA"/>
</dbReference>
<evidence type="ECO:0000313" key="2">
    <source>
        <dbReference type="EMBL" id="KAL3792691.1"/>
    </source>
</evidence>
<reference evidence="2 3" key="1">
    <citation type="journal article" date="2020" name="G3 (Bethesda)">
        <title>Improved Reference Genome for Cyclotella cryptica CCMP332, a Model for Cell Wall Morphogenesis, Salinity Adaptation, and Lipid Production in Diatoms (Bacillariophyta).</title>
        <authorList>
            <person name="Roberts W.R."/>
            <person name="Downey K.M."/>
            <person name="Ruck E.C."/>
            <person name="Traller J.C."/>
            <person name="Alverson A.J."/>
        </authorList>
    </citation>
    <scope>NUCLEOTIDE SEQUENCE [LARGE SCALE GENOMIC DNA]</scope>
    <source>
        <strain evidence="2 3">CCMP332</strain>
    </source>
</reference>
<dbReference type="AlphaFoldDB" id="A0ABD3PZA4"/>
<accession>A0ABD3PZA4</accession>
<proteinExistence type="predicted"/>
<evidence type="ECO:0000256" key="1">
    <source>
        <dbReference type="SAM" id="MobiDB-lite"/>
    </source>
</evidence>
<feature type="region of interest" description="Disordered" evidence="1">
    <location>
        <begin position="47"/>
        <end position="85"/>
    </location>
</feature>
<comment type="caution">
    <text evidence="2">The sequence shown here is derived from an EMBL/GenBank/DDBJ whole genome shotgun (WGS) entry which is preliminary data.</text>
</comment>
<gene>
    <name evidence="2" type="ORF">HJC23_009419</name>
</gene>
<organism evidence="2 3">
    <name type="scientific">Cyclotella cryptica</name>
    <dbReference type="NCBI Taxonomy" id="29204"/>
    <lineage>
        <taxon>Eukaryota</taxon>
        <taxon>Sar</taxon>
        <taxon>Stramenopiles</taxon>
        <taxon>Ochrophyta</taxon>
        <taxon>Bacillariophyta</taxon>
        <taxon>Coscinodiscophyceae</taxon>
        <taxon>Thalassiosirophycidae</taxon>
        <taxon>Stephanodiscales</taxon>
        <taxon>Stephanodiscaceae</taxon>
        <taxon>Cyclotella</taxon>
    </lineage>
</organism>
<keyword evidence="3" id="KW-1185">Reference proteome</keyword>
<sequence>MNSFQSSSDVSIQKSNDNISRRELAKAIASSFISAGLLGAIVGKPNPASATSEDATIWKTGRAPEVPGQKPKDKGDTKGTKKDPNFLRSVADCKGKCENSYGPDGLARSSAECLSACQDICCTTYEQCTFAIVPR</sequence>
<dbReference type="Proteomes" id="UP001516023">
    <property type="component" value="Unassembled WGS sequence"/>
</dbReference>